<feature type="compositionally biased region" description="Low complexity" evidence="1">
    <location>
        <begin position="42"/>
        <end position="72"/>
    </location>
</feature>
<feature type="compositionally biased region" description="Low complexity" evidence="1">
    <location>
        <begin position="86"/>
        <end position="99"/>
    </location>
</feature>
<dbReference type="RefSeq" id="XP_001275663.1">
    <property type="nucleotide sequence ID" value="XM_001275662.1"/>
</dbReference>
<evidence type="ECO:0000256" key="2">
    <source>
        <dbReference type="SAM" id="SignalP"/>
    </source>
</evidence>
<dbReference type="PRINTS" id="PR00833">
    <property type="entry name" value="POAALLERGEN"/>
</dbReference>
<feature type="signal peptide" evidence="2">
    <location>
        <begin position="1"/>
        <end position="20"/>
    </location>
</feature>
<feature type="region of interest" description="Disordered" evidence="1">
    <location>
        <begin position="148"/>
        <end position="205"/>
    </location>
</feature>
<evidence type="ECO:0000256" key="1">
    <source>
        <dbReference type="SAM" id="MobiDB-lite"/>
    </source>
</evidence>
<dbReference type="VEuPathDB" id="FungiDB:ACLA_072700"/>
<keyword evidence="2" id="KW-0732">Signal</keyword>
<accession>A1C766</accession>
<dbReference type="GeneID" id="4708094"/>
<dbReference type="OMA" id="RYSTHVV"/>
<protein>
    <recommendedName>
        <fullName evidence="5">GPI anchored protein</fullName>
    </recommendedName>
</protein>
<feature type="compositionally biased region" description="Polar residues" evidence="1">
    <location>
        <begin position="190"/>
        <end position="205"/>
    </location>
</feature>
<gene>
    <name evidence="3" type="ORF">ACLA_072700</name>
</gene>
<feature type="compositionally biased region" description="Low complexity" evidence="1">
    <location>
        <begin position="148"/>
        <end position="167"/>
    </location>
</feature>
<sequence>MRFSAQLVTGLVLAAGTVSAGLHQGSSYEANTSTELAIKPTETATETATEAATDAATSAPASAVSSSTSTTSVPLIHHSDATSHTEAAPAESSAAAPESYRPGVHASENVAATTATATSAAAAATGAVESHPAPPAAQTSVPLIKPSAASGAAPAASSGAARSSTASHPKSTGSHDYVGQHNNNEEESTGDSGSASPSTGLHQSPGSKVVLPGLAALGSLAIGLLILI</sequence>
<keyword evidence="4" id="KW-1185">Reference proteome</keyword>
<dbReference type="EMBL" id="DS027045">
    <property type="protein sequence ID" value="EAW14237.1"/>
    <property type="molecule type" value="Genomic_DNA"/>
</dbReference>
<feature type="chain" id="PRO_5002632960" description="GPI anchored protein" evidence="2">
    <location>
        <begin position="21"/>
        <end position="228"/>
    </location>
</feature>
<feature type="region of interest" description="Disordered" evidence="1">
    <location>
        <begin position="42"/>
        <end position="101"/>
    </location>
</feature>
<reference evidence="3 4" key="1">
    <citation type="journal article" date="2008" name="PLoS Genet.">
        <title>Genomic islands in the pathogenic filamentous fungus Aspergillus fumigatus.</title>
        <authorList>
            <person name="Fedorova N.D."/>
            <person name="Khaldi N."/>
            <person name="Joardar V.S."/>
            <person name="Maiti R."/>
            <person name="Amedeo P."/>
            <person name="Anderson M.J."/>
            <person name="Crabtree J."/>
            <person name="Silva J.C."/>
            <person name="Badger J.H."/>
            <person name="Albarraq A."/>
            <person name="Angiuoli S."/>
            <person name="Bussey H."/>
            <person name="Bowyer P."/>
            <person name="Cotty P.J."/>
            <person name="Dyer P.S."/>
            <person name="Egan A."/>
            <person name="Galens K."/>
            <person name="Fraser-Liggett C.M."/>
            <person name="Haas B.J."/>
            <person name="Inman J.M."/>
            <person name="Kent R."/>
            <person name="Lemieux S."/>
            <person name="Malavazi I."/>
            <person name="Orvis J."/>
            <person name="Roemer T."/>
            <person name="Ronning C.M."/>
            <person name="Sundaram J.P."/>
            <person name="Sutton G."/>
            <person name="Turner G."/>
            <person name="Venter J.C."/>
            <person name="White O.R."/>
            <person name="Whitty B.R."/>
            <person name="Youngman P."/>
            <person name="Wolfe K.H."/>
            <person name="Goldman G.H."/>
            <person name="Wortman J.R."/>
            <person name="Jiang B."/>
            <person name="Denning D.W."/>
            <person name="Nierman W.C."/>
        </authorList>
    </citation>
    <scope>NUCLEOTIDE SEQUENCE [LARGE SCALE GENOMIC DNA]</scope>
    <source>
        <strain evidence="4">ATCC 1007 / CBS 513.65 / DSM 816 / NCTC 3887 / NRRL 1</strain>
    </source>
</reference>
<dbReference type="HOGENOM" id="CLU_1377818_0_0_1"/>
<evidence type="ECO:0008006" key="5">
    <source>
        <dbReference type="Google" id="ProtNLM"/>
    </source>
</evidence>
<dbReference type="KEGG" id="act:ACLA_072700"/>
<proteinExistence type="predicted"/>
<organism evidence="3 4">
    <name type="scientific">Aspergillus clavatus (strain ATCC 1007 / CBS 513.65 / DSM 816 / NCTC 3887 / NRRL 1 / QM 1276 / 107)</name>
    <dbReference type="NCBI Taxonomy" id="344612"/>
    <lineage>
        <taxon>Eukaryota</taxon>
        <taxon>Fungi</taxon>
        <taxon>Dikarya</taxon>
        <taxon>Ascomycota</taxon>
        <taxon>Pezizomycotina</taxon>
        <taxon>Eurotiomycetes</taxon>
        <taxon>Eurotiomycetidae</taxon>
        <taxon>Eurotiales</taxon>
        <taxon>Aspergillaceae</taxon>
        <taxon>Aspergillus</taxon>
        <taxon>Aspergillus subgen. Fumigati</taxon>
    </lineage>
</organism>
<name>A1C766_ASPCL</name>
<dbReference type="Proteomes" id="UP000006701">
    <property type="component" value="Unassembled WGS sequence"/>
</dbReference>
<evidence type="ECO:0000313" key="4">
    <source>
        <dbReference type="Proteomes" id="UP000006701"/>
    </source>
</evidence>
<evidence type="ECO:0000313" key="3">
    <source>
        <dbReference type="EMBL" id="EAW14237.1"/>
    </source>
</evidence>
<dbReference type="AlphaFoldDB" id="A1C766"/>